<sequence>MKNRPQNEYLIFINMGFQMAVCIIAGVWGGIWADEHLDTSPFLTIIGSLLGVFIALYSVFKTIKNLNK</sequence>
<organism evidence="2 3">
    <name type="scientific">Mesonia hippocampi</name>
    <dbReference type="NCBI Taxonomy" id="1628250"/>
    <lineage>
        <taxon>Bacteria</taxon>
        <taxon>Pseudomonadati</taxon>
        <taxon>Bacteroidota</taxon>
        <taxon>Flavobacteriia</taxon>
        <taxon>Flavobacteriales</taxon>
        <taxon>Flavobacteriaceae</taxon>
        <taxon>Mesonia</taxon>
    </lineage>
</organism>
<keyword evidence="1" id="KW-0812">Transmembrane</keyword>
<comment type="caution">
    <text evidence="2">The sequence shown here is derived from an EMBL/GenBank/DDBJ whole genome shotgun (WGS) entry which is preliminary data.</text>
</comment>
<dbReference type="InterPro" id="IPR032820">
    <property type="entry name" value="ATPase_put"/>
</dbReference>
<dbReference type="RefSeq" id="WP_221403708.1">
    <property type="nucleotide sequence ID" value="NZ_JACIFO010000006.1"/>
</dbReference>
<dbReference type="Pfam" id="PF09527">
    <property type="entry name" value="ATPase_gene1"/>
    <property type="match status" value="1"/>
</dbReference>
<keyword evidence="1" id="KW-1133">Transmembrane helix</keyword>
<dbReference type="EMBL" id="JACIFO010000006">
    <property type="protein sequence ID" value="MBB4119328.1"/>
    <property type="molecule type" value="Genomic_DNA"/>
</dbReference>
<dbReference type="Proteomes" id="UP000553034">
    <property type="component" value="Unassembled WGS sequence"/>
</dbReference>
<reference evidence="2 3" key="1">
    <citation type="submission" date="2020-08" db="EMBL/GenBank/DDBJ databases">
        <title>Genomic Encyclopedia of Type Strains, Phase IV (KMG-IV): sequencing the most valuable type-strain genomes for metagenomic binning, comparative biology and taxonomic classification.</title>
        <authorList>
            <person name="Goeker M."/>
        </authorList>
    </citation>
    <scope>NUCLEOTIDE SEQUENCE [LARGE SCALE GENOMIC DNA]</scope>
    <source>
        <strain evidence="2 3">DSM 29568</strain>
    </source>
</reference>
<accession>A0A840EMJ3</accession>
<feature type="transmembrane region" description="Helical" evidence="1">
    <location>
        <begin position="39"/>
        <end position="60"/>
    </location>
</feature>
<protein>
    <submittedName>
        <fullName evidence="2">F0F1-type ATP synthase assembly protein I</fullName>
    </submittedName>
</protein>
<evidence type="ECO:0000313" key="2">
    <source>
        <dbReference type="EMBL" id="MBB4119328.1"/>
    </source>
</evidence>
<evidence type="ECO:0000256" key="1">
    <source>
        <dbReference type="SAM" id="Phobius"/>
    </source>
</evidence>
<name>A0A840EMJ3_9FLAO</name>
<gene>
    <name evidence="2" type="ORF">GGR32_001626</name>
</gene>
<keyword evidence="1" id="KW-0472">Membrane</keyword>
<evidence type="ECO:0000313" key="3">
    <source>
        <dbReference type="Proteomes" id="UP000553034"/>
    </source>
</evidence>
<keyword evidence="3" id="KW-1185">Reference proteome</keyword>
<feature type="transmembrane region" description="Helical" evidence="1">
    <location>
        <begin position="12"/>
        <end position="33"/>
    </location>
</feature>
<proteinExistence type="predicted"/>
<dbReference type="AlphaFoldDB" id="A0A840EMJ3"/>